<dbReference type="EMBL" id="AP028654">
    <property type="protein sequence ID" value="BEP30271.1"/>
    <property type="molecule type" value="Genomic_DNA"/>
</dbReference>
<dbReference type="PANTHER" id="PTHR38682">
    <property type="entry name" value="V-TYPE ATP SYNTHASE SUBUNIT C"/>
    <property type="match status" value="1"/>
</dbReference>
<keyword evidence="1" id="KW-0813">Transport</keyword>
<keyword evidence="4" id="KW-1185">Reference proteome</keyword>
<keyword evidence="2" id="KW-0406">Ion transport</keyword>
<dbReference type="SUPFAM" id="SSF103486">
    <property type="entry name" value="V-type ATP synthase subunit C"/>
    <property type="match status" value="1"/>
</dbReference>
<dbReference type="KEGG" id="hprf:HLPR_26020"/>
<organism evidence="3 4">
    <name type="scientific">Helicovermis profundi</name>
    <dbReference type="NCBI Taxonomy" id="3065157"/>
    <lineage>
        <taxon>Bacteria</taxon>
        <taxon>Bacillati</taxon>
        <taxon>Bacillota</taxon>
        <taxon>Clostridia</taxon>
        <taxon>Helicovermis</taxon>
    </lineage>
</organism>
<dbReference type="InterPro" id="IPR002843">
    <property type="entry name" value="ATPase_V0-cplx_csu/dsu"/>
</dbReference>
<evidence type="ECO:0000313" key="3">
    <source>
        <dbReference type="EMBL" id="BEP30271.1"/>
    </source>
</evidence>
<dbReference type="Pfam" id="PF01992">
    <property type="entry name" value="vATP-synt_AC39"/>
    <property type="match status" value="1"/>
</dbReference>
<proteinExistence type="predicted"/>
<gene>
    <name evidence="3" type="ORF">HLPR_26020</name>
</gene>
<dbReference type="InterPro" id="IPR044911">
    <property type="entry name" value="V-type_ATPase_csu/dsu_dom_3"/>
</dbReference>
<dbReference type="RefSeq" id="WP_338535867.1">
    <property type="nucleotide sequence ID" value="NZ_AP028654.1"/>
</dbReference>
<dbReference type="InterPro" id="IPR050873">
    <property type="entry name" value="V-ATPase_V0D/AC39_subunit"/>
</dbReference>
<dbReference type="Gene3D" id="1.10.132.50">
    <property type="entry name" value="ATP synthase (C/AC39) subunit, domain 3"/>
    <property type="match status" value="3"/>
</dbReference>
<evidence type="ECO:0000256" key="2">
    <source>
        <dbReference type="ARBA" id="ARBA00023065"/>
    </source>
</evidence>
<dbReference type="InterPro" id="IPR036079">
    <property type="entry name" value="ATPase_csu/dsu_sf"/>
</dbReference>
<evidence type="ECO:0000256" key="1">
    <source>
        <dbReference type="ARBA" id="ARBA00022448"/>
    </source>
</evidence>
<reference evidence="3 4" key="1">
    <citation type="submission" date="2023-08" db="EMBL/GenBank/DDBJ databases">
        <title>Helicovermis profunda gen. nov., sp. nov., a novel mesophilic, fermentative bacterium within the Bacillota from a deep-sea hydrothermal vent chimney.</title>
        <authorList>
            <person name="Miyazaki U."/>
            <person name="Mizutani D."/>
            <person name="Hashimoto Y."/>
            <person name="Tame A."/>
            <person name="Sawayama S."/>
            <person name="Miyazaki J."/>
            <person name="Takai K."/>
            <person name="Nakagawa S."/>
        </authorList>
    </citation>
    <scope>NUCLEOTIDE SEQUENCE [LARGE SCALE GENOMIC DNA]</scope>
    <source>
        <strain evidence="3 4">S502</strain>
    </source>
</reference>
<dbReference type="AlphaFoldDB" id="A0AAU9E6B3"/>
<dbReference type="GO" id="GO:0046961">
    <property type="term" value="F:proton-transporting ATPase activity, rotational mechanism"/>
    <property type="evidence" value="ECO:0007669"/>
    <property type="project" value="InterPro"/>
</dbReference>
<name>A0AAU9E6B3_9FIRM</name>
<dbReference type="PANTHER" id="PTHR38682:SF1">
    <property type="entry name" value="V-TYPE ATP SYNTHASE SUBUNIT C"/>
    <property type="match status" value="1"/>
</dbReference>
<evidence type="ECO:0000313" key="4">
    <source>
        <dbReference type="Proteomes" id="UP001321786"/>
    </source>
</evidence>
<dbReference type="Proteomes" id="UP001321786">
    <property type="component" value="Chromosome"/>
</dbReference>
<accession>A0AAU9E6B3</accession>
<protein>
    <submittedName>
        <fullName evidence="3">Uncharacterized protein</fullName>
    </submittedName>
</protein>
<sequence length="347" mass="41627">MGSIRKYAAVNTKIKYLSSKLLKKEDYKKLLEITSYDDAFNYLKNTTDYGDLIEKDEILEIEELERLFNRHLYQSLEKINHYFVNEDREFIKALFVRYEVENIKLLLRLISRNEELKDFKNKIYIPKIKTNVDYELLESSSTLEEAILNLANTPYKRVLEQYIGDHSSRQMFYIEMTLDRHYFNNLMRVTQKLDKEDKKLVNELLGRNIDLLNIQWIYRGSKYYGLSPEELINYTLNGGFLLKYEFLKDLCYTSSFESFREKINKSGYSKDLVNSFGESDEHIESEIEKYLFNLFLKFKKNSYMNMVEFLVYIHSLEFEMRDLFIILESKRYGISEDVAKTFLVRPV</sequence>